<comment type="function">
    <text evidence="13">Plays a critical role in the incorporation of lipoproteins in the outer membrane after they are released by the LolA protein.</text>
</comment>
<keyword evidence="6 14" id="KW-0732">Signal</keyword>
<evidence type="ECO:0000256" key="10">
    <source>
        <dbReference type="ARBA" id="ARBA00023186"/>
    </source>
</evidence>
<dbReference type="AlphaFoldDB" id="A0A0H4I9Q4"/>
<comment type="subcellular location">
    <subcellularLocation>
        <location evidence="1">Cell outer membrane</location>
        <topology evidence="1">Lipid-anchor</topology>
    </subcellularLocation>
</comment>
<comment type="subunit">
    <text evidence="3 13">Monomer.</text>
</comment>
<sequence>MFFSTLTKVRLRRAALMLLLATLSGCSTITLEPLPAGLTDQPPASWTDTVRQRQNLDHWKLTGKLAVKQPSDSGSALINQWVQHNEDYDLTLSSAFLGMGRTRLKGSPDFIELTLADGERYQSSEPDELVLAATGWRLPLNQLTWWVRGLTAPDGDYRLLFNSTGELVAIRQSGWHIQYDRWYSASPELPALPARITATKGEKRVRMAITDWQPLKP</sequence>
<evidence type="ECO:0000256" key="1">
    <source>
        <dbReference type="ARBA" id="ARBA00004459"/>
    </source>
</evidence>
<evidence type="ECO:0000256" key="6">
    <source>
        <dbReference type="ARBA" id="ARBA00022729"/>
    </source>
</evidence>
<dbReference type="Gene3D" id="2.50.20.10">
    <property type="entry name" value="Lipoprotein localisation LolA/LolB/LppX"/>
    <property type="match status" value="1"/>
</dbReference>
<evidence type="ECO:0000256" key="5">
    <source>
        <dbReference type="ARBA" id="ARBA00022448"/>
    </source>
</evidence>
<evidence type="ECO:0000256" key="8">
    <source>
        <dbReference type="ARBA" id="ARBA00023136"/>
    </source>
</evidence>
<dbReference type="GO" id="GO:0015031">
    <property type="term" value="P:protein transport"/>
    <property type="evidence" value="ECO:0007669"/>
    <property type="project" value="UniProtKB-KW"/>
</dbReference>
<evidence type="ECO:0000313" key="15">
    <source>
        <dbReference type="EMBL" id="AKO51767.1"/>
    </source>
</evidence>
<feature type="chain" id="PRO_5008839380" description="Outer-membrane lipoprotein LolB" evidence="14">
    <location>
        <begin position="30"/>
        <end position="217"/>
    </location>
</feature>
<dbReference type="KEGG" id="mpq:ABA45_04480"/>
<keyword evidence="8 13" id="KW-0472">Membrane</keyword>
<name>A0A0H4I9Q4_9GAMM</name>
<dbReference type="InterPro" id="IPR029046">
    <property type="entry name" value="LolA/LolB/LppX"/>
</dbReference>
<keyword evidence="9" id="KW-0564">Palmitate</keyword>
<evidence type="ECO:0000256" key="4">
    <source>
        <dbReference type="ARBA" id="ARBA00016202"/>
    </source>
</evidence>
<dbReference type="GO" id="GO:0009279">
    <property type="term" value="C:cell outer membrane"/>
    <property type="evidence" value="ECO:0007669"/>
    <property type="project" value="UniProtKB-SubCell"/>
</dbReference>
<dbReference type="HAMAP" id="MF_00233">
    <property type="entry name" value="LolB"/>
    <property type="match status" value="1"/>
</dbReference>
<dbReference type="RefSeq" id="WP_048384483.1">
    <property type="nucleotide sequence ID" value="NZ_CP011494.1"/>
</dbReference>
<dbReference type="PATRIC" id="fig|330734.3.peg.954"/>
<evidence type="ECO:0000256" key="3">
    <source>
        <dbReference type="ARBA" id="ARBA00011245"/>
    </source>
</evidence>
<keyword evidence="16" id="KW-1185">Reference proteome</keyword>
<evidence type="ECO:0000256" key="11">
    <source>
        <dbReference type="ARBA" id="ARBA00023237"/>
    </source>
</evidence>
<evidence type="ECO:0000256" key="14">
    <source>
        <dbReference type="SAM" id="SignalP"/>
    </source>
</evidence>
<dbReference type="GO" id="GO:0044874">
    <property type="term" value="P:lipoprotein localization to outer membrane"/>
    <property type="evidence" value="ECO:0007669"/>
    <property type="project" value="UniProtKB-UniRule"/>
</dbReference>
<evidence type="ECO:0000256" key="12">
    <source>
        <dbReference type="ARBA" id="ARBA00023288"/>
    </source>
</evidence>
<dbReference type="CDD" id="cd16326">
    <property type="entry name" value="LolB"/>
    <property type="match status" value="1"/>
</dbReference>
<comment type="similarity">
    <text evidence="2 13">Belongs to the LolB family.</text>
</comment>
<evidence type="ECO:0000256" key="7">
    <source>
        <dbReference type="ARBA" id="ARBA00022927"/>
    </source>
</evidence>
<keyword evidence="10 13" id="KW-0143">Chaperone</keyword>
<evidence type="ECO:0000256" key="2">
    <source>
        <dbReference type="ARBA" id="ARBA00009696"/>
    </source>
</evidence>
<keyword evidence="7 13" id="KW-0653">Protein transport</keyword>
<evidence type="ECO:0000256" key="13">
    <source>
        <dbReference type="HAMAP-Rule" id="MF_00233"/>
    </source>
</evidence>
<dbReference type="NCBIfam" id="TIGR00548">
    <property type="entry name" value="lolB"/>
    <property type="match status" value="1"/>
</dbReference>
<organism evidence="15 16">
    <name type="scientific">Marinobacter psychrophilus</name>
    <dbReference type="NCBI Taxonomy" id="330734"/>
    <lineage>
        <taxon>Bacteria</taxon>
        <taxon>Pseudomonadati</taxon>
        <taxon>Pseudomonadota</taxon>
        <taxon>Gammaproteobacteria</taxon>
        <taxon>Pseudomonadales</taxon>
        <taxon>Marinobacteraceae</taxon>
        <taxon>Marinobacter</taxon>
    </lineage>
</organism>
<accession>A0A0H4I9Q4</accession>
<dbReference type="STRING" id="330734.ABA45_04480"/>
<keyword evidence="12" id="KW-0449">Lipoprotein</keyword>
<evidence type="ECO:0000256" key="9">
    <source>
        <dbReference type="ARBA" id="ARBA00023139"/>
    </source>
</evidence>
<protein>
    <recommendedName>
        <fullName evidence="4 13">Outer-membrane lipoprotein LolB</fullName>
    </recommendedName>
</protein>
<dbReference type="InterPro" id="IPR004565">
    <property type="entry name" value="OM_lipoprot_LolB"/>
</dbReference>
<keyword evidence="11 13" id="KW-0998">Cell outer membrane</keyword>
<dbReference type="Pfam" id="PF03550">
    <property type="entry name" value="LolB"/>
    <property type="match status" value="1"/>
</dbReference>
<gene>
    <name evidence="13" type="primary">lolB</name>
    <name evidence="15" type="ORF">ABA45_04480</name>
</gene>
<keyword evidence="5 13" id="KW-0813">Transport</keyword>
<dbReference type="SUPFAM" id="SSF89392">
    <property type="entry name" value="Prokaryotic lipoproteins and lipoprotein localization factors"/>
    <property type="match status" value="1"/>
</dbReference>
<reference evidence="15 16" key="1">
    <citation type="submission" date="2015-05" db="EMBL/GenBank/DDBJ databases">
        <title>Complete genome of Marinobacter psychrophilus strain 20041T isolated from sea-ice of the Canadian Basin.</title>
        <authorList>
            <person name="Song L."/>
            <person name="Ren L."/>
            <person name="Yu Y."/>
            <person name="Wang X."/>
        </authorList>
    </citation>
    <scope>NUCLEOTIDE SEQUENCE [LARGE SCALE GENOMIC DNA]</scope>
    <source>
        <strain evidence="15 16">20041</strain>
    </source>
</reference>
<feature type="signal peptide" evidence="14">
    <location>
        <begin position="1"/>
        <end position="29"/>
    </location>
</feature>
<dbReference type="EMBL" id="CP011494">
    <property type="protein sequence ID" value="AKO51767.1"/>
    <property type="molecule type" value="Genomic_DNA"/>
</dbReference>
<evidence type="ECO:0000313" key="16">
    <source>
        <dbReference type="Proteomes" id="UP000036406"/>
    </source>
</evidence>
<proteinExistence type="inferred from homology"/>
<dbReference type="Proteomes" id="UP000036406">
    <property type="component" value="Chromosome"/>
</dbReference>